<comment type="subunit">
    <text evidence="16">Homotetramer in membranes.</text>
</comment>
<feature type="region of interest" description="Disordered" evidence="20">
    <location>
        <begin position="348"/>
        <end position="429"/>
    </location>
</feature>
<proteinExistence type="inferred from homology"/>
<dbReference type="GO" id="GO:0005634">
    <property type="term" value="C:nucleus"/>
    <property type="evidence" value="ECO:0007669"/>
    <property type="project" value="UniProtKB-SubCell"/>
</dbReference>
<sequence length="2447" mass="267893">MEPATNGCKDGPTPLLVQNHSEGTTQQEKKSPEKHGAKAAVTQDAPTVTPRAARHANANSKASAKSSAASAAASTGNKAASATAAASVGNSDAATPSTGSRRTPRNCAPGPSASASSTAGRVPAKPPPRESSSRRGAAPSTATESAPPASSPPPAATKEADTTPPARRARKRESPRSPGSSSDTAGGGGSGRASKRMRLQYQPFQSPGTLPTIVLRTTAPKAPQQEDKVVVFQKGEFLAVRNETGSFYVCRTAQNVYKSSKRFKIQWLNNDSEPDIYAPDFYDNTDFECVLTNLRMRRVDKGRYLLPDEERKRTLNILQRALNVENGMDIPDPRQLTMDGVDVSFVGKEEEEELSEASPPATNFRGRRRTSQKEDVDMEEDEEDSDSDTGRRPKGAKGRPVGSRVKLKGKKAAKPSSSPKWGSSTAPVEALRPNPKVALLEKDPYFESPSPDPVPVSTLADSKLLIRAVLLGDHTLLKSYLADQDRMCSLGLVRSVDVRLSALDYSAIREDYHTMRLLLAATPERLAPPPTNILLCEKGPDSYRWLAADSSAPWQIPLVRTEVAKNGNCALLLDSDQYVREYGIDRKRAVQLAVQHGVSFQTVDQLLTGQEPPEELWSHIVEALRHGEITLAGLLAMRAEKHGLPPLNPLFRQVLLNRQQPLLEFQPSAVLQKTLGPYEVTALHCAAVNPEHSYLAHLLSSTPHLEVQDGQGWQPLHYAAVATCTAPLELLLARGTSVYAIDKNGDTPLHKAASAGRSSNLEVLLRFSAGAEKGSLFSAVDKPNNEGWTPLHLAVKNNHLEAAQVLMRYKAEPNRIRGAPYSQISPLMCAAQQGSCDMVHALVEGSGRRLDEGTVELLDECGRSALTHAVLNGQTAVCAKLLRLGSNPNRADVGGNSLVHYAAAYGWLSCLRLLVEAGAVPHKLNSSKVTPVQVAFLKGHMGVVDYLLDQPGVDLSADSPTDSAATGRTLAMRVLRSRFSGSVYARLQFLLERQGSDANKVDQEGNNALHHLVLADSEFRHRQSLEELDLKQPSLDTAHKEAMQAQLEKERKEHDRWLEQATTLLLNSGCSPATLNKEQLSPLSLALHKGSLLVVQLLVEAGNQPEPAALEASPDFLRQAALFARQRDVLPLLNALLKPPPPPPEEAKPEEQPRLLRDVLRAQANSHDREGFTPLLVALRTLSELRKPTEEQSGRLHALLRFLLEELGADAAASVRGGPSALHLAARCTGAVAVDLLLQHKPLLEPPDQEGLTPLARAVASGNSAAVHSLVAAGASVNVDLHDGGLPVSLLVYAAMHNLPGELIQLLLKHKANPKAVNHATGNNALHYLVSHRSNPELLDTVRALLDAGIDVNSVNARGRSPLHLAANAHTGVAECSTALEELLLQKGARVEARDVRGRIPLHYAFVKIHRHWDNTPCDPLELATLLQTNTQAPLLELQDEFGMTPVHCAAIRGSSMCMNSFISKMKTVDIKDKATNTPLGLAVLNNHPTCVLLLLQKGALPTLDLVIQRNEPPQPGLRWLYVHKKIRAPLHLPILQEIVKRSWQGILQQIIEHLELGGKGLALAVEAALRSCSYELALRLIAKVKHGWTLYSDKQTMLHVLAREAPRDAQLEMQIKVAQALMDKGVPVMARDEHGSSVLTYAAMNWNYTLCQFFLDKMGTVAAACADQDSSLRTPFTAAFWKLQSDRLPEDMQSWCLSLLEAGACADLLTCFPLQNLEFPGTTCLTDDTRIHTASPTAARLSPLILAVCKRNYAVVRMLLRAGANINFRDGQQRTALMYAVRLNDIKMAKLLLNGSYDPERDTDPYGDVRRTGFKKTSPVDLTHQDMYGWNVMHHVVAPLANYTFCCPAMLQLLVHVGTPLDAPDSNGVTPLQLAAARGVATITHALQSAMQLAHDQVPKVAVHSLPPAVHPKELGELKFTSNFVDDSKAFLEKFSAEATSNQKDLREAVPDPFANMDDGEVVMDKSQNVPYDALLTMVDLTYGQFGLYSFYKMQLIQRGSLVVLFCRWGRVGDSGQWSRSCFGAVTEAAREFARLFRSKTGNAWEDQQSFKAQPRKYRAVQWEKRKSPPPSNIPLSLGDPCKSLLPPPLQDLMRKLANPDMLVSTPLQLGAQGQVALELLSAESLSTALALLEDIHQLVREKASLQASLERSAEQQEGKLQELLSRLVEKSEELYCLVPVRGRRFERLEPLFEERGVSRHADLVHSLVHLHLAHQLLTGAQLRAPEMHPLDYVYLSLHCKVQLLTEEGAEVQTMLQYVHNSSEKPPKVLRMFRLTRDGENQRLASCGVDNHWLLWHAVQPHNLLGVLASGLEPRLLVDHWMGDHQAKGICLADRFEQARWLCQSGSMAPGPKYMLLCEVALGRCRDLDLGPSGNTEPGSPGSHESTRALGRWQPHILGTVTWHSSTVPLGPSNKAEPHQSPLNYNEYVVYKPAQVCLRYLLEFED</sequence>
<dbReference type="GO" id="GO:0044231">
    <property type="term" value="C:host cell presynaptic membrane"/>
    <property type="evidence" value="ECO:0007669"/>
    <property type="project" value="UniProtKB-KW"/>
</dbReference>
<dbReference type="GO" id="GO:0044218">
    <property type="term" value="C:other organism cell membrane"/>
    <property type="evidence" value="ECO:0007669"/>
    <property type="project" value="UniProtKB-KW"/>
</dbReference>
<evidence type="ECO:0000259" key="22">
    <source>
        <dbReference type="PROSITE" id="PS51060"/>
    </source>
</evidence>
<dbReference type="Gene3D" id="3.90.228.10">
    <property type="match status" value="1"/>
</dbReference>
<keyword evidence="10" id="KW-0528">Neurotoxin</keyword>
<dbReference type="Pfam" id="PF12796">
    <property type="entry name" value="Ank_2"/>
    <property type="match status" value="5"/>
</dbReference>
<dbReference type="InterPro" id="IPR036930">
    <property type="entry name" value="WGR_dom_sf"/>
</dbReference>
<dbReference type="InterPro" id="IPR036616">
    <property type="entry name" value="Poly(ADP-ribose)pol_reg_dom_sf"/>
</dbReference>
<dbReference type="PROSITE" id="PS50088">
    <property type="entry name" value="ANK_REPEAT"/>
    <property type="match status" value="8"/>
</dbReference>
<reference evidence="24" key="1">
    <citation type="journal article" date="2016" name="Ticks Tick Borne Dis.">
        <title>De novo assembly and annotation of the salivary gland transcriptome of Rhipicephalus appendiculatus male and female ticks during blood feeding.</title>
        <authorList>
            <person name="de Castro M.H."/>
            <person name="de Klerk D."/>
            <person name="Pienaar R."/>
            <person name="Latif A.A."/>
            <person name="Rees D.J."/>
            <person name="Mans B.J."/>
        </authorList>
    </citation>
    <scope>NUCLEOTIDE SEQUENCE</scope>
    <source>
        <tissue evidence="24">Salivary glands</tissue>
    </source>
</reference>
<dbReference type="PROSITE" id="PS51977">
    <property type="entry name" value="WGR"/>
    <property type="match status" value="1"/>
</dbReference>
<dbReference type="GO" id="GO:0006887">
    <property type="term" value="P:exocytosis"/>
    <property type="evidence" value="ECO:0007669"/>
    <property type="project" value="UniProtKB-KW"/>
</dbReference>
<dbReference type="SUPFAM" id="SSF48403">
    <property type="entry name" value="Ankyrin repeat"/>
    <property type="match status" value="4"/>
</dbReference>
<dbReference type="InterPro" id="IPR012317">
    <property type="entry name" value="Poly(ADP-ribose)pol_cat_dom"/>
</dbReference>
<feature type="compositionally biased region" description="Polar residues" evidence="20">
    <location>
        <begin position="16"/>
        <end position="26"/>
    </location>
</feature>
<dbReference type="EC" id="2.4.2.-" evidence="18"/>
<evidence type="ECO:0000256" key="16">
    <source>
        <dbReference type="ARBA" id="ARBA00049715"/>
    </source>
</evidence>
<dbReference type="PANTHER" id="PTHR24198">
    <property type="entry name" value="ANKYRIN REPEAT AND PROTEIN KINASE DOMAIN-CONTAINING PROTEIN"/>
    <property type="match status" value="1"/>
</dbReference>
<feature type="repeat" description="ANK" evidence="17">
    <location>
        <begin position="1250"/>
        <end position="1282"/>
    </location>
</feature>
<evidence type="ECO:0000256" key="4">
    <source>
        <dbReference type="ARBA" id="ARBA00022537"/>
    </source>
</evidence>
<evidence type="ECO:0000256" key="18">
    <source>
        <dbReference type="RuleBase" id="RU362114"/>
    </source>
</evidence>
<feature type="coiled-coil region" evidence="19">
    <location>
        <begin position="2137"/>
        <end position="2175"/>
    </location>
</feature>
<feature type="compositionally biased region" description="Basic and acidic residues" evidence="20">
    <location>
        <begin position="27"/>
        <end position="36"/>
    </location>
</feature>
<dbReference type="Gene3D" id="1.20.142.10">
    <property type="entry name" value="Poly(ADP-ribose) polymerase, regulatory domain"/>
    <property type="match status" value="1"/>
</dbReference>
<dbReference type="SUPFAM" id="SSF47587">
    <property type="entry name" value="Domain of poly(ADP-ribose) polymerase"/>
    <property type="match status" value="1"/>
</dbReference>
<dbReference type="Pfam" id="PF02877">
    <property type="entry name" value="PARP_reg"/>
    <property type="match status" value="1"/>
</dbReference>
<evidence type="ECO:0000313" key="24">
    <source>
        <dbReference type="EMBL" id="JAP82915.1"/>
    </source>
</evidence>
<evidence type="ECO:0000256" key="15">
    <source>
        <dbReference type="ARBA" id="ARBA00049657"/>
    </source>
</evidence>
<feature type="repeat" description="ANK" evidence="17">
    <location>
        <begin position="1321"/>
        <end position="1357"/>
    </location>
</feature>
<evidence type="ECO:0000256" key="20">
    <source>
        <dbReference type="SAM" id="MobiDB-lite"/>
    </source>
</evidence>
<feature type="repeat" description="ANK" evidence="17">
    <location>
        <begin position="744"/>
        <end position="776"/>
    </location>
</feature>
<dbReference type="Pfam" id="PF13637">
    <property type="entry name" value="Ank_4"/>
    <property type="match status" value="1"/>
</dbReference>
<dbReference type="Gene3D" id="1.25.40.20">
    <property type="entry name" value="Ankyrin repeat-containing domain"/>
    <property type="match status" value="6"/>
</dbReference>
<dbReference type="PANTHER" id="PTHR24198:SF165">
    <property type="entry name" value="ANKYRIN REPEAT-CONTAINING PROTEIN-RELATED"/>
    <property type="match status" value="1"/>
</dbReference>
<evidence type="ECO:0000256" key="17">
    <source>
        <dbReference type="PROSITE-ProRule" id="PRU00023"/>
    </source>
</evidence>
<dbReference type="InterPro" id="IPR004102">
    <property type="entry name" value="Poly(ADP-ribose)pol_reg_dom"/>
</dbReference>
<dbReference type="PROSITE" id="PS51060">
    <property type="entry name" value="PARP_ALPHA_HD"/>
    <property type="match status" value="1"/>
</dbReference>
<evidence type="ECO:0000256" key="2">
    <source>
        <dbReference type="ARBA" id="ARBA00004175"/>
    </source>
</evidence>
<feature type="compositionally biased region" description="Low complexity" evidence="20">
    <location>
        <begin position="137"/>
        <end position="148"/>
    </location>
</feature>
<feature type="repeat" description="ANK" evidence="17">
    <location>
        <begin position="786"/>
        <end position="818"/>
    </location>
</feature>
<feature type="compositionally biased region" description="Low complexity" evidence="20">
    <location>
        <begin position="55"/>
        <end position="87"/>
    </location>
</feature>
<keyword evidence="10" id="KW-0638">Presynaptic neurotoxin</keyword>
<dbReference type="CDD" id="cd07997">
    <property type="entry name" value="WGR_PARP"/>
    <property type="match status" value="1"/>
</dbReference>
<evidence type="ECO:0000259" key="23">
    <source>
        <dbReference type="PROSITE" id="PS51977"/>
    </source>
</evidence>
<evidence type="ECO:0000256" key="14">
    <source>
        <dbReference type="ARBA" id="ARBA00023298"/>
    </source>
</evidence>
<feature type="domain" description="PARP catalytic" evidence="21">
    <location>
        <begin position="2230"/>
        <end position="2447"/>
    </location>
</feature>
<feature type="repeat" description="ANK" evidence="17">
    <location>
        <begin position="711"/>
        <end position="743"/>
    </location>
</feature>
<dbReference type="SMART" id="SM00248">
    <property type="entry name" value="ANK"/>
    <property type="match status" value="23"/>
</dbReference>
<name>A0A131YWN2_RHIAP</name>
<keyword evidence="6 18" id="KW-0808">Transferase</keyword>
<keyword evidence="9 18" id="KW-0520">NAD</keyword>
<protein>
    <recommendedName>
        <fullName evidence="18">Poly [ADP-ribose] polymerase</fullName>
        <shortName evidence="18">PARP</shortName>
        <ecNumber evidence="18">2.4.2.-</ecNumber>
    </recommendedName>
</protein>
<feature type="domain" description="PARP alpha-helical" evidence="22">
    <location>
        <begin position="2084"/>
        <end position="2220"/>
    </location>
</feature>
<keyword evidence="4" id="KW-1052">Target cell membrane</keyword>
<dbReference type="PROSITE" id="PS50297">
    <property type="entry name" value="ANK_REP_REGION"/>
    <property type="match status" value="6"/>
</dbReference>
<keyword evidence="13" id="KW-0539">Nucleus</keyword>
<evidence type="ECO:0000256" key="10">
    <source>
        <dbReference type="ARBA" id="ARBA00023028"/>
    </source>
</evidence>
<keyword evidence="3" id="KW-0268">Exocytosis</keyword>
<comment type="similarity">
    <text evidence="15">Belongs to the cationic peptide 01 (latrotoxin) family. 03 (alpha-latrotoxin) subfamily.</text>
</comment>
<evidence type="ECO:0000256" key="9">
    <source>
        <dbReference type="ARBA" id="ARBA00023027"/>
    </source>
</evidence>
<dbReference type="Pfam" id="PF05406">
    <property type="entry name" value="WGR"/>
    <property type="match status" value="1"/>
</dbReference>
<evidence type="ECO:0000256" key="5">
    <source>
        <dbReference type="ARBA" id="ARBA00022676"/>
    </source>
</evidence>
<organism evidence="24">
    <name type="scientific">Rhipicephalus appendiculatus</name>
    <name type="common">Brown ear tick</name>
    <dbReference type="NCBI Taxonomy" id="34631"/>
    <lineage>
        <taxon>Eukaryota</taxon>
        <taxon>Metazoa</taxon>
        <taxon>Ecdysozoa</taxon>
        <taxon>Arthropoda</taxon>
        <taxon>Chelicerata</taxon>
        <taxon>Arachnida</taxon>
        <taxon>Acari</taxon>
        <taxon>Parasitiformes</taxon>
        <taxon>Ixodida</taxon>
        <taxon>Ixodoidea</taxon>
        <taxon>Ixodidae</taxon>
        <taxon>Rhipicephalinae</taxon>
        <taxon>Rhipicephalus</taxon>
        <taxon>Rhipicephalus</taxon>
    </lineage>
</organism>
<feature type="repeat" description="ANK" evidence="17">
    <location>
        <begin position="1740"/>
        <end position="1772"/>
    </location>
</feature>
<keyword evidence="12" id="KW-0472">Membrane</keyword>
<keyword evidence="5 18" id="KW-0328">Glycosyltransferase</keyword>
<evidence type="ECO:0000256" key="12">
    <source>
        <dbReference type="ARBA" id="ARBA00023136"/>
    </source>
</evidence>
<keyword evidence="14" id="KW-1053">Target membrane</keyword>
<evidence type="ECO:0000256" key="7">
    <source>
        <dbReference type="ARBA" id="ARBA00022695"/>
    </source>
</evidence>
<dbReference type="SUPFAM" id="SSF142921">
    <property type="entry name" value="WGR domain-like"/>
    <property type="match status" value="1"/>
</dbReference>
<accession>A0A131YWN2</accession>
<evidence type="ECO:0000256" key="8">
    <source>
        <dbReference type="ARBA" id="ARBA00022737"/>
    </source>
</evidence>
<dbReference type="GO" id="GO:0003950">
    <property type="term" value="F:NAD+ poly-ADP-ribosyltransferase activity"/>
    <property type="evidence" value="ECO:0007669"/>
    <property type="project" value="UniProtKB-UniRule"/>
</dbReference>
<feature type="repeat" description="ANK" evidence="17">
    <location>
        <begin position="894"/>
        <end position="926"/>
    </location>
</feature>
<feature type="compositionally biased region" description="Low complexity" evidence="20">
    <location>
        <begin position="108"/>
        <end position="120"/>
    </location>
</feature>
<evidence type="ECO:0000256" key="19">
    <source>
        <dbReference type="SAM" id="Coils"/>
    </source>
</evidence>
<dbReference type="InterPro" id="IPR036770">
    <property type="entry name" value="Ankyrin_rpt-contain_sf"/>
</dbReference>
<dbReference type="EMBL" id="GEDV01005642">
    <property type="protein sequence ID" value="JAP82915.1"/>
    <property type="molecule type" value="Transcribed_RNA"/>
</dbReference>
<feature type="compositionally biased region" description="Polar residues" evidence="20">
    <location>
        <begin position="88"/>
        <end position="101"/>
    </location>
</feature>
<keyword evidence="10" id="KW-0800">Toxin</keyword>
<feature type="domain" description="WGR" evidence="23">
    <location>
        <begin position="1960"/>
        <end position="2059"/>
    </location>
</feature>
<evidence type="ECO:0000256" key="1">
    <source>
        <dbReference type="ARBA" id="ARBA00004123"/>
    </source>
</evidence>
<keyword evidence="8" id="KW-0677">Repeat</keyword>
<feature type="repeat" description="ANK" evidence="17">
    <location>
        <begin position="1358"/>
        <end position="1396"/>
    </location>
</feature>
<dbReference type="InterPro" id="IPR002110">
    <property type="entry name" value="Ankyrin_rpt"/>
</dbReference>
<evidence type="ECO:0000259" key="21">
    <source>
        <dbReference type="PROSITE" id="PS51059"/>
    </source>
</evidence>
<feature type="compositionally biased region" description="Acidic residues" evidence="20">
    <location>
        <begin position="376"/>
        <end position="387"/>
    </location>
</feature>
<comment type="subcellular location">
    <subcellularLocation>
        <location evidence="1">Nucleus</location>
    </subcellularLocation>
    <subcellularLocation>
        <location evidence="2">Target cell membrane</location>
    </subcellularLocation>
</comment>
<evidence type="ECO:0000256" key="6">
    <source>
        <dbReference type="ARBA" id="ARBA00022679"/>
    </source>
</evidence>
<evidence type="ECO:0000256" key="3">
    <source>
        <dbReference type="ARBA" id="ARBA00022483"/>
    </source>
</evidence>
<evidence type="ECO:0000256" key="13">
    <source>
        <dbReference type="ARBA" id="ARBA00023242"/>
    </source>
</evidence>
<dbReference type="SUPFAM" id="SSF56399">
    <property type="entry name" value="ADP-ribosylation"/>
    <property type="match status" value="1"/>
</dbReference>
<feature type="region of interest" description="Disordered" evidence="20">
    <location>
        <begin position="1"/>
        <end position="194"/>
    </location>
</feature>
<dbReference type="Pfam" id="PF00644">
    <property type="entry name" value="PARP"/>
    <property type="match status" value="1"/>
</dbReference>
<dbReference type="InterPro" id="IPR008893">
    <property type="entry name" value="WGR_domain"/>
</dbReference>
<dbReference type="GO" id="GO:0016779">
    <property type="term" value="F:nucleotidyltransferase activity"/>
    <property type="evidence" value="ECO:0007669"/>
    <property type="project" value="UniProtKB-KW"/>
</dbReference>
<dbReference type="PROSITE" id="PS51059">
    <property type="entry name" value="PARP_CATALYTIC"/>
    <property type="match status" value="1"/>
</dbReference>
<keyword evidence="7" id="KW-0548">Nucleotidyltransferase</keyword>
<dbReference type="PRINTS" id="PR01415">
    <property type="entry name" value="ANKYRIN"/>
</dbReference>
<feature type="compositionally biased region" description="Low complexity" evidence="20">
    <location>
        <begin position="414"/>
        <end position="424"/>
    </location>
</feature>
<evidence type="ECO:0000256" key="11">
    <source>
        <dbReference type="ARBA" id="ARBA00023043"/>
    </source>
</evidence>
<dbReference type="SMART" id="SM00773">
    <property type="entry name" value="WGR"/>
    <property type="match status" value="1"/>
</dbReference>
<keyword evidence="19" id="KW-0175">Coiled coil</keyword>
<dbReference type="Gene3D" id="2.20.140.10">
    <property type="entry name" value="WGR domain"/>
    <property type="match status" value="1"/>
</dbReference>
<keyword evidence="11 17" id="KW-0040">ANK repeat</keyword>